<organism evidence="3 4">
    <name type="scientific">Hibiscus sabdariffa</name>
    <name type="common">roselle</name>
    <dbReference type="NCBI Taxonomy" id="183260"/>
    <lineage>
        <taxon>Eukaryota</taxon>
        <taxon>Viridiplantae</taxon>
        <taxon>Streptophyta</taxon>
        <taxon>Embryophyta</taxon>
        <taxon>Tracheophyta</taxon>
        <taxon>Spermatophyta</taxon>
        <taxon>Magnoliopsida</taxon>
        <taxon>eudicotyledons</taxon>
        <taxon>Gunneridae</taxon>
        <taxon>Pentapetalae</taxon>
        <taxon>rosids</taxon>
        <taxon>malvids</taxon>
        <taxon>Malvales</taxon>
        <taxon>Malvaceae</taxon>
        <taxon>Malvoideae</taxon>
        <taxon>Hibiscus</taxon>
    </lineage>
</organism>
<evidence type="ECO:0000313" key="3">
    <source>
        <dbReference type="EMBL" id="KAK8545682.1"/>
    </source>
</evidence>
<sequence>MPSLTPPWGTEPTPVPPHPSPTQEVQMEIETPVPHHSPSPTQEVQIEIEIAEDDTEAEDGSGASTPSLPPQTPTYHGLFYFLWSRGNRLKLLSWFFSGMVDRLLSMLVGNDPRLILSLSILLFLFYLEDEFRRIRARKAVFRRFNFYYRRYADSPYEYPLMTPVDIFVFIFGLTQILFIIAAILLSNGGDEKTSVSISRGNTMSHVFLFAHGKNFGDHFEDILAPYMAQFRVPIP</sequence>
<comment type="caution">
    <text evidence="3">The sequence shown here is derived from an EMBL/GenBank/DDBJ whole genome shotgun (WGS) entry which is preliminary data.</text>
</comment>
<feature type="region of interest" description="Disordered" evidence="1">
    <location>
        <begin position="1"/>
        <end position="44"/>
    </location>
</feature>
<reference evidence="3 4" key="1">
    <citation type="journal article" date="2024" name="G3 (Bethesda)">
        <title>Genome assembly of Hibiscus sabdariffa L. provides insights into metabolisms of medicinal natural products.</title>
        <authorList>
            <person name="Kim T."/>
        </authorList>
    </citation>
    <scope>NUCLEOTIDE SEQUENCE [LARGE SCALE GENOMIC DNA]</scope>
    <source>
        <strain evidence="3">TK-2024</strain>
        <tissue evidence="3">Old leaves</tissue>
    </source>
</reference>
<keyword evidence="2" id="KW-0812">Transmembrane</keyword>
<gene>
    <name evidence="3" type="ORF">V6N12_026511</name>
</gene>
<evidence type="ECO:0000313" key="4">
    <source>
        <dbReference type="Proteomes" id="UP001472677"/>
    </source>
</evidence>
<name>A0ABR2DRZ3_9ROSI</name>
<evidence type="ECO:0000256" key="2">
    <source>
        <dbReference type="SAM" id="Phobius"/>
    </source>
</evidence>
<dbReference type="EMBL" id="JBBPBM010000023">
    <property type="protein sequence ID" value="KAK8545682.1"/>
    <property type="molecule type" value="Genomic_DNA"/>
</dbReference>
<evidence type="ECO:0000256" key="1">
    <source>
        <dbReference type="SAM" id="MobiDB-lite"/>
    </source>
</evidence>
<feature type="compositionally biased region" description="Low complexity" evidence="1">
    <location>
        <begin position="1"/>
        <end position="12"/>
    </location>
</feature>
<proteinExistence type="predicted"/>
<keyword evidence="4" id="KW-1185">Reference proteome</keyword>
<protein>
    <submittedName>
        <fullName evidence="3">Uncharacterized protein</fullName>
    </submittedName>
</protein>
<feature type="transmembrane region" description="Helical" evidence="2">
    <location>
        <begin position="114"/>
        <end position="131"/>
    </location>
</feature>
<keyword evidence="2" id="KW-0472">Membrane</keyword>
<feature type="transmembrane region" description="Helical" evidence="2">
    <location>
        <begin position="166"/>
        <end position="185"/>
    </location>
</feature>
<keyword evidence="2" id="KW-1133">Transmembrane helix</keyword>
<dbReference type="Proteomes" id="UP001472677">
    <property type="component" value="Unassembled WGS sequence"/>
</dbReference>
<accession>A0ABR2DRZ3</accession>